<dbReference type="AlphaFoldDB" id="A0A5J4REV4"/>
<evidence type="ECO:0000313" key="1">
    <source>
        <dbReference type="EMBL" id="KAA6331690.1"/>
    </source>
</evidence>
<protein>
    <submittedName>
        <fullName evidence="1">Uncharacterized protein</fullName>
    </submittedName>
</protein>
<proteinExistence type="predicted"/>
<gene>
    <name evidence="1" type="ORF">EZS28_053358</name>
</gene>
<name>A0A5J4REV4_9EUKA</name>
<organism evidence="1 2">
    <name type="scientific">Streblomastix strix</name>
    <dbReference type="NCBI Taxonomy" id="222440"/>
    <lineage>
        <taxon>Eukaryota</taxon>
        <taxon>Metamonada</taxon>
        <taxon>Preaxostyla</taxon>
        <taxon>Oxymonadida</taxon>
        <taxon>Streblomastigidae</taxon>
        <taxon>Streblomastix</taxon>
    </lineage>
</organism>
<evidence type="ECO:0000313" key="2">
    <source>
        <dbReference type="Proteomes" id="UP000324800"/>
    </source>
</evidence>
<comment type="caution">
    <text evidence="1">The sequence shown here is derived from an EMBL/GenBank/DDBJ whole genome shotgun (WGS) entry which is preliminary data.</text>
</comment>
<accession>A0A5J4REV4</accession>
<sequence length="122" mass="13699">MLNMLDTTTWANGNQSVVIAVTTSELAIVNQVKKKAYAQPTSILPSSGRSSKIFDMHFVATYESQIHRAFIPPLDNISSRKATNSLKREYFEEVGESDTQQNMKRTVHPNNKLLTNILNSDL</sequence>
<feature type="non-terminal residue" evidence="1">
    <location>
        <position position="1"/>
    </location>
</feature>
<reference evidence="1 2" key="1">
    <citation type="submission" date="2019-03" db="EMBL/GenBank/DDBJ databases">
        <title>Single cell metagenomics reveals metabolic interactions within the superorganism composed of flagellate Streblomastix strix and complex community of Bacteroidetes bacteria on its surface.</title>
        <authorList>
            <person name="Treitli S.C."/>
            <person name="Kolisko M."/>
            <person name="Husnik F."/>
            <person name="Keeling P."/>
            <person name="Hampl V."/>
        </authorList>
    </citation>
    <scope>NUCLEOTIDE SEQUENCE [LARGE SCALE GENOMIC DNA]</scope>
    <source>
        <strain evidence="1">ST1C</strain>
    </source>
</reference>
<dbReference type="Proteomes" id="UP000324800">
    <property type="component" value="Unassembled WGS sequence"/>
</dbReference>
<dbReference type="EMBL" id="SNRW01042576">
    <property type="protein sequence ID" value="KAA6331690.1"/>
    <property type="molecule type" value="Genomic_DNA"/>
</dbReference>